<dbReference type="EMBL" id="QREG01000004">
    <property type="protein sequence ID" value="REE01150.1"/>
    <property type="molecule type" value="Genomic_DNA"/>
</dbReference>
<evidence type="ECO:0000259" key="2">
    <source>
        <dbReference type="Pfam" id="PF18962"/>
    </source>
</evidence>
<protein>
    <submittedName>
        <fullName evidence="3">Putative secreted protein (Por secretion system target)</fullName>
    </submittedName>
</protein>
<dbReference type="Gene3D" id="2.160.20.10">
    <property type="entry name" value="Single-stranded right-handed beta-helix, Pectin lyase-like"/>
    <property type="match status" value="1"/>
</dbReference>
<dbReference type="Proteomes" id="UP000256779">
    <property type="component" value="Unassembled WGS sequence"/>
</dbReference>
<dbReference type="InterPro" id="IPR013783">
    <property type="entry name" value="Ig-like_fold"/>
</dbReference>
<keyword evidence="4" id="KW-1185">Reference proteome</keyword>
<dbReference type="InterPro" id="IPR026444">
    <property type="entry name" value="Secre_tail"/>
</dbReference>
<feature type="domain" description="Secretion system C-terminal sorting" evidence="2">
    <location>
        <begin position="956"/>
        <end position="1016"/>
    </location>
</feature>
<dbReference type="Pfam" id="PF18962">
    <property type="entry name" value="Por_Secre_tail"/>
    <property type="match status" value="1"/>
</dbReference>
<proteinExistence type="predicted"/>
<dbReference type="OrthoDB" id="1183463at2"/>
<accession>A0A3D9L778</accession>
<dbReference type="Gene3D" id="2.60.40.10">
    <property type="entry name" value="Immunoglobulins"/>
    <property type="match status" value="4"/>
</dbReference>
<feature type="signal peptide" evidence="1">
    <location>
        <begin position="1"/>
        <end position="27"/>
    </location>
</feature>
<dbReference type="SUPFAM" id="SSF51126">
    <property type="entry name" value="Pectin lyase-like"/>
    <property type="match status" value="1"/>
</dbReference>
<dbReference type="Pfam" id="PF17957">
    <property type="entry name" value="Big_7"/>
    <property type="match status" value="2"/>
</dbReference>
<name>A0A3D9L778_MARFU</name>
<keyword evidence="1" id="KW-0732">Signal</keyword>
<reference evidence="3 4" key="1">
    <citation type="submission" date="2018-07" db="EMBL/GenBank/DDBJ databases">
        <title>Genomic Encyclopedia of Type Strains, Phase IV (KMG-IV): sequencing the most valuable type-strain genomes for metagenomic binning, comparative biology and taxonomic classification.</title>
        <authorList>
            <person name="Goeker M."/>
        </authorList>
    </citation>
    <scope>NUCLEOTIDE SEQUENCE [LARGE SCALE GENOMIC DNA]</scope>
    <source>
        <strain evidence="3 4">DSM 4134</strain>
    </source>
</reference>
<gene>
    <name evidence="3" type="ORF">C7460_104170</name>
</gene>
<sequence length="1025" mass="113050">MSSGYSECLKSVLVLACCMLHFSAVFAQMQAGDPGVVPDYAVINANKTAFPQMERWAKAGVRGGIPFPETFDVVRSMEPGTSSDINNKIKEVSGLLKEGELGLVVLRNGEYDIREEVTMRSNVSLIGESRSGTVCTIDFKNGFGFHFSGVHRSGIYRMTIQGGWGTPRYDWNYSLSENDEMPDNENVAVKFKGSVDCWLDEVNIYNSGKDPMRCAAAHTTFRNLKVKGAHRKAGGAQGYFFIQGPDNLITGCEMTHLRHISLQGAEVEYNVVYDNNFHQEVSFHSGDNGNNLIEGNRITLPADMPPVEAGGPYPEVNTNAPNYFAIMGPWSSQHEVSHHPNYLFANQCLQLNHNFGSNTPWSDPSVVYSGPVRIGKTPEDHISNFPVLSEVPPKGNTLYAVSGANPTVISHLARSPRLQFIKPITSQLLYGSPVLIQLQAYDEYLINEVHLYLDSQLVGVKSHPPYVWNNEGALATLDLGQHELVAVAEDDEGLKTTRVLNIEVVDPVVLPDSYTETFTNMELSGWGESSFVGDDGWVWSVNAKGVNGDLDGKGVYFQKQQTGIRSGTLLGGLKDLSFECINKFDDSERIIEVYVNEQLVHSHRQSGYDKYQVKVSDLQIMGEFVIEIRNASVDEGDVAKTVSFDNISWTTLGQQLDAPPVLTFKNLYDSFNFREGESVEVHATAIDDKKIDSVELYIDDKWVATATHPPYEWGEELSALRLLSSGAHDIKITAYDNSQQQSSHQVRILRNANDAPLISVTEPVSGSRLYELTGLGAYISDDGDLKSVSLYLNDQLLDYQQEEPFGWEHADTISALIGLQGAQILKIVAEDTEGATSQRIIHVLMNDAPNISITNPTSSTYQLGEEIPLEIVISDDFGEMEKATLYLNGETLDTKSDSPFSWSHDTSFPALHAMSIGAHTLKVQAIDQSGLLAEDSVIFSVIQALGSQSKQERALIYPNPTNQKVLVLTEVPHTVAVYDVAGTLVYQSVHKARESQIDLSGVSAGSYLLKVNEPTQVKSYLLIRK</sequence>
<organism evidence="3 4">
    <name type="scientific">Marinoscillum furvescens DSM 4134</name>
    <dbReference type="NCBI Taxonomy" id="1122208"/>
    <lineage>
        <taxon>Bacteria</taxon>
        <taxon>Pseudomonadati</taxon>
        <taxon>Bacteroidota</taxon>
        <taxon>Cytophagia</taxon>
        <taxon>Cytophagales</taxon>
        <taxon>Reichenbachiellaceae</taxon>
        <taxon>Marinoscillum</taxon>
    </lineage>
</organism>
<dbReference type="RefSeq" id="WP_115867236.1">
    <property type="nucleotide sequence ID" value="NZ_QREG01000004.1"/>
</dbReference>
<feature type="chain" id="PRO_5017624043" evidence="1">
    <location>
        <begin position="28"/>
        <end position="1025"/>
    </location>
</feature>
<evidence type="ECO:0000313" key="4">
    <source>
        <dbReference type="Proteomes" id="UP000256779"/>
    </source>
</evidence>
<evidence type="ECO:0000256" key="1">
    <source>
        <dbReference type="SAM" id="SignalP"/>
    </source>
</evidence>
<dbReference type="InterPro" id="IPR011050">
    <property type="entry name" value="Pectin_lyase_fold/virulence"/>
</dbReference>
<comment type="caution">
    <text evidence="3">The sequence shown here is derived from an EMBL/GenBank/DDBJ whole genome shotgun (WGS) entry which is preliminary data.</text>
</comment>
<dbReference type="InterPro" id="IPR012334">
    <property type="entry name" value="Pectin_lyas_fold"/>
</dbReference>
<evidence type="ECO:0000313" key="3">
    <source>
        <dbReference type="EMBL" id="REE01150.1"/>
    </source>
</evidence>
<dbReference type="NCBIfam" id="TIGR04183">
    <property type="entry name" value="Por_Secre_tail"/>
    <property type="match status" value="1"/>
</dbReference>
<dbReference type="AlphaFoldDB" id="A0A3D9L778"/>